<protein>
    <submittedName>
        <fullName evidence="3">Uncharacterized protein</fullName>
    </submittedName>
</protein>
<dbReference type="EMBL" id="WOAJ01000001">
    <property type="protein sequence ID" value="MUI56711.1"/>
    <property type="molecule type" value="Genomic_DNA"/>
</dbReference>
<dbReference type="AlphaFoldDB" id="A0A6A9JV05"/>
<evidence type="ECO:0000313" key="3">
    <source>
        <dbReference type="EMBL" id="MUI56711.1"/>
    </source>
</evidence>
<keyword evidence="2" id="KW-0472">Membrane</keyword>
<feature type="region of interest" description="Disordered" evidence="1">
    <location>
        <begin position="194"/>
        <end position="222"/>
    </location>
</feature>
<reference evidence="3" key="1">
    <citation type="submission" date="2019-11" db="EMBL/GenBank/DDBJ databases">
        <title>Genomes of ocular Pseudomonas aeruginosa isolates.</title>
        <authorList>
            <person name="Khan M."/>
            <person name="Rice S.A."/>
            <person name="Willcox M.D.P."/>
            <person name="Stapleton F."/>
        </authorList>
    </citation>
    <scope>NUCLEOTIDE SEQUENCE</scope>
    <source>
        <strain evidence="3">PA206</strain>
    </source>
</reference>
<evidence type="ECO:0000256" key="1">
    <source>
        <dbReference type="SAM" id="MobiDB-lite"/>
    </source>
</evidence>
<name>A0A6A9JV05_PSEAI</name>
<feature type="compositionally biased region" description="Pro residues" evidence="1">
    <location>
        <begin position="212"/>
        <end position="222"/>
    </location>
</feature>
<comment type="caution">
    <text evidence="3">The sequence shown here is derived from an EMBL/GenBank/DDBJ whole genome shotgun (WGS) entry which is preliminary data.</text>
</comment>
<gene>
    <name evidence="3" type="ORF">GNQ20_02720</name>
</gene>
<organism evidence="3">
    <name type="scientific">Pseudomonas aeruginosa</name>
    <dbReference type="NCBI Taxonomy" id="287"/>
    <lineage>
        <taxon>Bacteria</taxon>
        <taxon>Pseudomonadati</taxon>
        <taxon>Pseudomonadota</taxon>
        <taxon>Gammaproteobacteria</taxon>
        <taxon>Pseudomonadales</taxon>
        <taxon>Pseudomonadaceae</taxon>
        <taxon>Pseudomonas</taxon>
    </lineage>
</organism>
<sequence>MAKTWIYAASAAAIGGALIGGWLLDPAPPEAPPQARQSPAAQAVAAPAAALAATATATADATRMLAPAPVAAPAPRERVTLWQGELRSREGAQGIPEYLAQVEPALLDTLALGQVLEMSLPGRERPLQARLASTHNSAGLPVWRGGLVDGDEAESLTVVRGSLETHINVATLDGSYSIIVDNRSGKTRVIDENDIAARSDPHGDHVDAPLAELPPMPPPAQG</sequence>
<feature type="compositionally biased region" description="Basic and acidic residues" evidence="1">
    <location>
        <begin position="194"/>
        <end position="207"/>
    </location>
</feature>
<accession>A0A6A9JV05</accession>
<keyword evidence="2" id="KW-0812">Transmembrane</keyword>
<keyword evidence="2" id="KW-1133">Transmembrane helix</keyword>
<proteinExistence type="predicted"/>
<dbReference type="RefSeq" id="WP_196494072.1">
    <property type="nucleotide sequence ID" value="NZ_WOAJ01000001.1"/>
</dbReference>
<evidence type="ECO:0000256" key="2">
    <source>
        <dbReference type="SAM" id="Phobius"/>
    </source>
</evidence>
<feature type="transmembrane region" description="Helical" evidence="2">
    <location>
        <begin position="5"/>
        <end position="24"/>
    </location>
</feature>